<feature type="domain" description="Peptidase S9 prolyl oligopeptidase catalytic" evidence="6">
    <location>
        <begin position="708"/>
        <end position="849"/>
    </location>
</feature>
<evidence type="ECO:0000313" key="7">
    <source>
        <dbReference type="EMBL" id="KAJ1930747.1"/>
    </source>
</evidence>
<dbReference type="PANTHER" id="PTHR11757:SF19">
    <property type="entry name" value="PROLYL ENDOPEPTIDASE-LIKE"/>
    <property type="match status" value="1"/>
</dbReference>
<evidence type="ECO:0000256" key="3">
    <source>
        <dbReference type="ARBA" id="ARBA00042165"/>
    </source>
</evidence>
<protein>
    <recommendedName>
        <fullName evidence="2">Prolyl endopeptidase-like</fullName>
    </recommendedName>
    <alternativeName>
        <fullName evidence="3">Prolylendopeptidase-like</fullName>
    </alternativeName>
</protein>
<dbReference type="InterPro" id="IPR029058">
    <property type="entry name" value="AB_hydrolase_fold"/>
</dbReference>
<dbReference type="EMBL" id="JANBPT010000001">
    <property type="protein sequence ID" value="KAJ1930747.1"/>
    <property type="molecule type" value="Genomic_DNA"/>
</dbReference>
<dbReference type="GO" id="GO:0006508">
    <property type="term" value="P:proteolysis"/>
    <property type="evidence" value="ECO:0007669"/>
    <property type="project" value="InterPro"/>
</dbReference>
<feature type="compositionally biased region" description="Polar residues" evidence="5">
    <location>
        <begin position="78"/>
        <end position="100"/>
    </location>
</feature>
<proteinExistence type="inferred from homology"/>
<feature type="region of interest" description="Disordered" evidence="5">
    <location>
        <begin position="226"/>
        <end position="251"/>
    </location>
</feature>
<dbReference type="InterPro" id="IPR051543">
    <property type="entry name" value="Serine_Peptidase_S9A"/>
</dbReference>
<comment type="similarity">
    <text evidence="1">Belongs to the peptidase S9A family.</text>
</comment>
<evidence type="ECO:0000313" key="8">
    <source>
        <dbReference type="Proteomes" id="UP001150569"/>
    </source>
</evidence>
<comment type="caution">
    <text evidence="7">The sequence shown here is derived from an EMBL/GenBank/DDBJ whole genome shotgun (WGS) entry which is preliminary data.</text>
</comment>
<dbReference type="AlphaFoldDB" id="A0A9W8AMG5"/>
<feature type="compositionally biased region" description="Polar residues" evidence="5">
    <location>
        <begin position="268"/>
        <end position="281"/>
    </location>
</feature>
<accession>A0A9W8AMG5</accession>
<comment type="function">
    <text evidence="4">Serine peptidase whose precise substrate specificity remains unclear. Does not cleave peptides after a arginine or lysine residue. Regulates trans-Golgi network morphology and sorting by regulating the membrane binding of the AP-1 complex. May play a role in the regulation of synaptic vesicle exocytosis.</text>
</comment>
<feature type="compositionally biased region" description="Basic residues" evidence="5">
    <location>
        <begin position="1050"/>
        <end position="1060"/>
    </location>
</feature>
<dbReference type="Pfam" id="PF00326">
    <property type="entry name" value="Peptidase_S9"/>
    <property type="match status" value="1"/>
</dbReference>
<organism evidence="7 8">
    <name type="scientific">Tieghemiomyces parasiticus</name>
    <dbReference type="NCBI Taxonomy" id="78921"/>
    <lineage>
        <taxon>Eukaryota</taxon>
        <taxon>Fungi</taxon>
        <taxon>Fungi incertae sedis</taxon>
        <taxon>Zoopagomycota</taxon>
        <taxon>Kickxellomycotina</taxon>
        <taxon>Dimargaritomycetes</taxon>
        <taxon>Dimargaritales</taxon>
        <taxon>Dimargaritaceae</taxon>
        <taxon>Tieghemiomyces</taxon>
    </lineage>
</organism>
<dbReference type="OrthoDB" id="248387at2759"/>
<feature type="region of interest" description="Disordered" evidence="5">
    <location>
        <begin position="65"/>
        <end position="101"/>
    </location>
</feature>
<evidence type="ECO:0000256" key="4">
    <source>
        <dbReference type="ARBA" id="ARBA00045448"/>
    </source>
</evidence>
<sequence length="1080" mass="119722">MLRLLSATATPGRFTLATRLVRTRLDRPAISAWAPYYHHQPRFLSGSDRPIDVTTAELTSLTGQLTYHPAHNDKPRSNNRVSRLATSTRAPPPGRSSSQVRLPCGVRYPDPYVEIEAPISPIAQAARDREVMGLHICCRKMWSKSRFNELKSQWWYYRHHRVRRPVRGRYGPWLFSTRVIQTGIFETRNPQTWPRIQVVRQWSPEEDTVESAAKAQEIYETAVKHGDEATGVATTPTATGDSAADAVEPASATEDAMDATAVHGDAMTSDQTADGVTSPTVTDGMEDADRDAGLQVLFDSSSLPEHRYLYDVRIAPSGNSIAVLIDDPQLCSPGQNNVRTHFFNISDTGDMLMKATLICDPNFLWSSDGQMVHFLMTIGRERPGVKTMSFKAMKDVPGNKAINSLDEEYPMLDVINLPPSLDPQSDLRLSATTDLNYIVCAATDYQKMTIVVTHMTDASGHAVAPNLIERSRRLCLPHSRFGPLVDHHKGHFYVASEDPADDRPKISVYQPKGGSFAKLFQFTEFSPGTTLTALHVQQDYLIVYGTQGGAGFVRVFDLPGHVADYHSSLPNRLPQAARDLPARGTDVTLPETFVTVWPTLTPQINSHGLQFYYESPTTDTHLVQYDLITKAVQFTEGPHIKGFGVGEVKYEIVNVPTTANPEIKIPMLLVSMPPVSTGGDEVAQGGTPLPQEVYIRSHGAYGELNHPRFRPENIDLLKRGTTLAYPYLRGGGDMGTQWYEAATGLRKVEAVNDLIRVSEWLVETGRADKDHLALECTGGGGFVGAAAMNMRPGLFRAVFLDSPVIDPLFLVNRLPAYLVGRETREWGDLNNDAEAARAMLKLSPYHNLNYPSPKQLNRLKARITAELYGEPMPAPPPNSAGSSEEDVDHLTLQDFINIQYHWPSLYLTARVGRKPYQDVATINQAQVTKWVTKLRATIYRITDPFDLTQETQHLVPNAQGKFVLSSAPTAHCRTMHFHPSGATVKEEAFSDLYPFPRGSAASAVAFLKFSLRVDDKSTPTVAQLSRIDETTAKMGSQDETESDVPQRLLGKMKRSPKKQPGKTPLTPPKASKPTHTMRQK</sequence>
<dbReference type="SUPFAM" id="SSF53474">
    <property type="entry name" value="alpha/beta-Hydrolases"/>
    <property type="match status" value="1"/>
</dbReference>
<feature type="region of interest" description="Disordered" evidence="5">
    <location>
        <begin position="1029"/>
        <end position="1080"/>
    </location>
</feature>
<dbReference type="Gene3D" id="2.130.10.120">
    <property type="entry name" value="Prolyl oligopeptidase, N-terminal domain"/>
    <property type="match status" value="1"/>
</dbReference>
<dbReference type="SUPFAM" id="SSF50993">
    <property type="entry name" value="Peptidase/esterase 'gauge' domain"/>
    <property type="match status" value="1"/>
</dbReference>
<dbReference type="InterPro" id="IPR002470">
    <property type="entry name" value="Peptidase_S9A"/>
</dbReference>
<name>A0A9W8AMG5_9FUNG</name>
<keyword evidence="8" id="KW-1185">Reference proteome</keyword>
<dbReference type="PRINTS" id="PR00862">
    <property type="entry name" value="PROLIGOPTASE"/>
</dbReference>
<dbReference type="Gene3D" id="3.40.50.1820">
    <property type="entry name" value="alpha/beta hydrolase"/>
    <property type="match status" value="1"/>
</dbReference>
<evidence type="ECO:0000259" key="6">
    <source>
        <dbReference type="Pfam" id="PF00326"/>
    </source>
</evidence>
<evidence type="ECO:0000256" key="2">
    <source>
        <dbReference type="ARBA" id="ARBA00039290"/>
    </source>
</evidence>
<dbReference type="GO" id="GO:0004252">
    <property type="term" value="F:serine-type endopeptidase activity"/>
    <property type="evidence" value="ECO:0007669"/>
    <property type="project" value="InterPro"/>
</dbReference>
<dbReference type="Proteomes" id="UP001150569">
    <property type="component" value="Unassembled WGS sequence"/>
</dbReference>
<evidence type="ECO:0000256" key="1">
    <source>
        <dbReference type="ARBA" id="ARBA00005228"/>
    </source>
</evidence>
<feature type="compositionally biased region" description="Low complexity" evidence="5">
    <location>
        <begin position="229"/>
        <end position="240"/>
    </location>
</feature>
<dbReference type="PANTHER" id="PTHR11757">
    <property type="entry name" value="PROTEASE FAMILY S9A OLIGOPEPTIDASE"/>
    <property type="match status" value="1"/>
</dbReference>
<feature type="region of interest" description="Disordered" evidence="5">
    <location>
        <begin position="268"/>
        <end position="288"/>
    </location>
</feature>
<reference evidence="7" key="1">
    <citation type="submission" date="2022-07" db="EMBL/GenBank/DDBJ databases">
        <title>Phylogenomic reconstructions and comparative analyses of Kickxellomycotina fungi.</title>
        <authorList>
            <person name="Reynolds N.K."/>
            <person name="Stajich J.E."/>
            <person name="Barry K."/>
            <person name="Grigoriev I.V."/>
            <person name="Crous P."/>
            <person name="Smith M.E."/>
        </authorList>
    </citation>
    <scope>NUCLEOTIDE SEQUENCE</scope>
    <source>
        <strain evidence="7">RSA 861</strain>
    </source>
</reference>
<dbReference type="InterPro" id="IPR001375">
    <property type="entry name" value="Peptidase_S9_cat"/>
</dbReference>
<gene>
    <name evidence="7" type="ORF">IWQ60_000031</name>
</gene>
<evidence type="ECO:0000256" key="5">
    <source>
        <dbReference type="SAM" id="MobiDB-lite"/>
    </source>
</evidence>